<dbReference type="EMBL" id="SWDB01000003">
    <property type="protein sequence ID" value="TKB47525.1"/>
    <property type="molecule type" value="Genomic_DNA"/>
</dbReference>
<protein>
    <submittedName>
        <fullName evidence="2">Uncharacterized protein</fullName>
    </submittedName>
</protein>
<feature type="transmembrane region" description="Helical" evidence="1">
    <location>
        <begin position="21"/>
        <end position="43"/>
    </location>
</feature>
<dbReference type="RefSeq" id="WP_136734336.1">
    <property type="nucleotide sequence ID" value="NZ_SWDB01000003.1"/>
</dbReference>
<name>A0A4U1BAT6_9GAMM</name>
<keyword evidence="3" id="KW-1185">Reference proteome</keyword>
<accession>A0A4U1BAT6</accession>
<dbReference type="Proteomes" id="UP000307999">
    <property type="component" value="Unassembled WGS sequence"/>
</dbReference>
<evidence type="ECO:0000313" key="3">
    <source>
        <dbReference type="Proteomes" id="UP000307999"/>
    </source>
</evidence>
<organism evidence="2 3">
    <name type="scientific">Thalassotalea mangrovi</name>
    <dbReference type="NCBI Taxonomy" id="2572245"/>
    <lineage>
        <taxon>Bacteria</taxon>
        <taxon>Pseudomonadati</taxon>
        <taxon>Pseudomonadota</taxon>
        <taxon>Gammaproteobacteria</taxon>
        <taxon>Alteromonadales</taxon>
        <taxon>Colwelliaceae</taxon>
        <taxon>Thalassotalea</taxon>
    </lineage>
</organism>
<sequence>MKLKKLLQQEKQHILISPASYFLLLLLSLTGLLSCIIELTMIFQEQSPLFTLQITGFSSLIVSTFIFTLLFRANSDLLDQEIIEQEKPDSD</sequence>
<evidence type="ECO:0000313" key="2">
    <source>
        <dbReference type="EMBL" id="TKB47525.1"/>
    </source>
</evidence>
<feature type="transmembrane region" description="Helical" evidence="1">
    <location>
        <begin position="49"/>
        <end position="71"/>
    </location>
</feature>
<dbReference type="PROSITE" id="PS51257">
    <property type="entry name" value="PROKAR_LIPOPROTEIN"/>
    <property type="match status" value="1"/>
</dbReference>
<keyword evidence="1" id="KW-0472">Membrane</keyword>
<evidence type="ECO:0000256" key="1">
    <source>
        <dbReference type="SAM" id="Phobius"/>
    </source>
</evidence>
<keyword evidence="1" id="KW-1133">Transmembrane helix</keyword>
<comment type="caution">
    <text evidence="2">The sequence shown here is derived from an EMBL/GenBank/DDBJ whole genome shotgun (WGS) entry which is preliminary data.</text>
</comment>
<keyword evidence="1" id="KW-0812">Transmembrane</keyword>
<reference evidence="2 3" key="1">
    <citation type="submission" date="2019-04" db="EMBL/GenBank/DDBJ databases">
        <title>Thalassotalea guangxiensis sp. nov., isolated from sediment of the coastal wetland.</title>
        <authorList>
            <person name="Zheng S."/>
            <person name="Zhang D."/>
        </authorList>
    </citation>
    <scope>NUCLEOTIDE SEQUENCE [LARGE SCALE GENOMIC DNA]</scope>
    <source>
        <strain evidence="2 3">ZS-4</strain>
    </source>
</reference>
<gene>
    <name evidence="2" type="ORF">E8M12_01705</name>
</gene>
<dbReference type="AlphaFoldDB" id="A0A4U1BAT6"/>
<dbReference type="OrthoDB" id="9898615at2"/>
<proteinExistence type="predicted"/>